<organism evidence="1 2">
    <name type="scientific">Cedecea neteri</name>
    <dbReference type="NCBI Taxonomy" id="158822"/>
    <lineage>
        <taxon>Bacteria</taxon>
        <taxon>Pseudomonadati</taxon>
        <taxon>Pseudomonadota</taxon>
        <taxon>Gammaproteobacteria</taxon>
        <taxon>Enterobacterales</taxon>
        <taxon>Enterobacteriaceae</taxon>
        <taxon>Cedecea</taxon>
    </lineage>
</organism>
<dbReference type="OrthoDB" id="7541663at2"/>
<dbReference type="KEGG" id="cnt:JT31_18360"/>
<keyword evidence="2" id="KW-1185">Reference proteome</keyword>
<proteinExistence type="predicted"/>
<dbReference type="InterPro" id="IPR024524">
    <property type="entry name" value="DUF3800"/>
</dbReference>
<protein>
    <recommendedName>
        <fullName evidence="3">DUF3800 domain-containing protein</fullName>
    </recommendedName>
</protein>
<reference evidence="1 2" key="1">
    <citation type="submission" date="2014-09" db="EMBL/GenBank/DDBJ databases">
        <title>Cedecea neteri SSMD04 Genome Sequencing.</title>
        <authorList>
            <person name="Tan J.-Y."/>
        </authorList>
    </citation>
    <scope>NUCLEOTIDE SEQUENCE [LARGE SCALE GENOMIC DNA]</scope>
    <source>
        <strain evidence="1 2">SSMD04</strain>
    </source>
</reference>
<dbReference type="RefSeq" id="WP_038480292.1">
    <property type="nucleotide sequence ID" value="NZ_CP009451.1"/>
</dbReference>
<evidence type="ECO:0000313" key="2">
    <source>
        <dbReference type="Proteomes" id="UP000029481"/>
    </source>
</evidence>
<gene>
    <name evidence="1" type="ORF">JT31_18360</name>
</gene>
<dbReference type="AlphaFoldDB" id="A0A089Q2J2"/>
<dbReference type="Pfam" id="PF12686">
    <property type="entry name" value="DUF3800"/>
    <property type="match status" value="1"/>
</dbReference>
<dbReference type="EMBL" id="CP009451">
    <property type="protein sequence ID" value="AIR06503.1"/>
    <property type="molecule type" value="Genomic_DNA"/>
</dbReference>
<evidence type="ECO:0000313" key="1">
    <source>
        <dbReference type="EMBL" id="AIR06503.1"/>
    </source>
</evidence>
<accession>A0A089Q2J2</accession>
<dbReference type="Proteomes" id="UP000029481">
    <property type="component" value="Chromosome"/>
</dbReference>
<evidence type="ECO:0008006" key="3">
    <source>
        <dbReference type="Google" id="ProtNLM"/>
    </source>
</evidence>
<sequence length="378" mass="44091">MEIPFFDSPDNRYTFYYDESGNDRKFYIREDFSGYNVQRKGLHFFLAGVAHRGNSTTADANALIETLKLAQGEELKAAVFGKGEFPDIIGRKKTGTFLKWLVDSELYVHCFHLNLVYWSYIDVIDDCIIYALDNKIIPTGTSEFNLEHFMKIHKDALYDVITTNAKDFFELLSKYNFPEVFGKEKEFIKDLAKFSERSGLKLKEKESSNQLAFNQLTLSFFFKKCQDIDELTLLSDKAKTPIIEDYSLFYKMRAMMFRHSKHLFDQEPRIEKIIAAGIGNHPDFTSDIDYSFHNSKDVTLIQVSDAISGILREYYTFIDTYSPEELAEIRGGLSSRQEENFQLFEDLLDRTDNHCREMFFSVKTVFESYKNDLFAGRR</sequence>
<name>A0A089Q2J2_9ENTR</name>